<dbReference type="AlphaFoldDB" id="A0A059C7X6"/>
<feature type="domain" description="HAT C-terminal dimerisation" evidence="1">
    <location>
        <begin position="177"/>
        <end position="233"/>
    </location>
</feature>
<evidence type="ECO:0000313" key="2">
    <source>
        <dbReference type="EMBL" id="KCW74301.1"/>
    </source>
</evidence>
<name>A0A059C7X6_EUCGR</name>
<accession>A0A059C7X6</accession>
<feature type="non-terminal residue" evidence="2">
    <location>
        <position position="290"/>
    </location>
</feature>
<proteinExistence type="predicted"/>
<sequence>MGIESELRLLVSSSEWLSLSFDKDESGVEVGEIIQGSEFWSGGKEVLQALEPIFQVLCLVDGYNATSGFLYAAVEMTDEAIRQIYETNVAKYQSLWKIFKQWRGDIIQPIHAAAAFLNPAYMCSEKYIENDAMKHGMNIMLEKLVDGEEKEIFVQEMLLYRNKVPKLFTTMAVTMLRTSHPCDWWDYCGDVLPVLKKYAIRILSQPCSTSFCRESLSAFETAQTEKREPLMPAVMGDYLYLRTNALLMENFNTMKEKIRKPLDLVKLRELPDFSEFINENFTRDLLNEIK</sequence>
<dbReference type="GO" id="GO:0046983">
    <property type="term" value="F:protein dimerization activity"/>
    <property type="evidence" value="ECO:0007669"/>
    <property type="project" value="InterPro"/>
</dbReference>
<dbReference type="PANTHER" id="PTHR32166">
    <property type="entry name" value="OSJNBA0013A04.12 PROTEIN"/>
    <property type="match status" value="1"/>
</dbReference>
<gene>
    <name evidence="2" type="ORF">EUGRSUZ_E02960</name>
</gene>
<dbReference type="eggNOG" id="ENOG502R3X4">
    <property type="taxonomic scope" value="Eukaryota"/>
</dbReference>
<dbReference type="SUPFAM" id="SSF53098">
    <property type="entry name" value="Ribonuclease H-like"/>
    <property type="match status" value="1"/>
</dbReference>
<dbReference type="Gramene" id="KCW74301">
    <property type="protein sequence ID" value="KCW74301"/>
    <property type="gene ID" value="EUGRSUZ_E02960"/>
</dbReference>
<dbReference type="STRING" id="71139.A0A059C7X6"/>
<dbReference type="InterPro" id="IPR012337">
    <property type="entry name" value="RNaseH-like_sf"/>
</dbReference>
<dbReference type="EMBL" id="KK198757">
    <property type="protein sequence ID" value="KCW74301.1"/>
    <property type="molecule type" value="Genomic_DNA"/>
</dbReference>
<dbReference type="InParanoid" id="A0A059C7X6"/>
<organism evidence="2">
    <name type="scientific">Eucalyptus grandis</name>
    <name type="common">Flooded gum</name>
    <dbReference type="NCBI Taxonomy" id="71139"/>
    <lineage>
        <taxon>Eukaryota</taxon>
        <taxon>Viridiplantae</taxon>
        <taxon>Streptophyta</taxon>
        <taxon>Embryophyta</taxon>
        <taxon>Tracheophyta</taxon>
        <taxon>Spermatophyta</taxon>
        <taxon>Magnoliopsida</taxon>
        <taxon>eudicotyledons</taxon>
        <taxon>Gunneridae</taxon>
        <taxon>Pentapetalae</taxon>
        <taxon>rosids</taxon>
        <taxon>malvids</taxon>
        <taxon>Myrtales</taxon>
        <taxon>Myrtaceae</taxon>
        <taxon>Myrtoideae</taxon>
        <taxon>Eucalypteae</taxon>
        <taxon>Eucalyptus</taxon>
    </lineage>
</organism>
<evidence type="ECO:0000259" key="1">
    <source>
        <dbReference type="Pfam" id="PF05699"/>
    </source>
</evidence>
<dbReference type="OMA" id="STIGCER"/>
<reference evidence="2" key="1">
    <citation type="submission" date="2013-07" db="EMBL/GenBank/DDBJ databases">
        <title>The genome of Eucalyptus grandis.</title>
        <authorList>
            <person name="Schmutz J."/>
            <person name="Hayes R."/>
            <person name="Myburg A."/>
            <person name="Tuskan G."/>
            <person name="Grattapaglia D."/>
            <person name="Rokhsar D.S."/>
        </authorList>
    </citation>
    <scope>NUCLEOTIDE SEQUENCE</scope>
    <source>
        <tissue evidence="2">Leaf extractions</tissue>
    </source>
</reference>
<dbReference type="Pfam" id="PF05699">
    <property type="entry name" value="Dimer_Tnp_hAT"/>
    <property type="match status" value="1"/>
</dbReference>
<dbReference type="InterPro" id="IPR008906">
    <property type="entry name" value="HATC_C_dom"/>
</dbReference>
<protein>
    <recommendedName>
        <fullName evidence="1">HAT C-terminal dimerisation domain-containing protein</fullName>
    </recommendedName>
</protein>
<dbReference type="PANTHER" id="PTHR32166:SF63">
    <property type="entry name" value="HAT TRANSPOSON SUPERFAMILY PROTEIN"/>
    <property type="match status" value="1"/>
</dbReference>